<evidence type="ECO:0000313" key="2">
    <source>
        <dbReference type="Proteomes" id="UP001152747"/>
    </source>
</evidence>
<accession>A0A9P1N1L0</accession>
<evidence type="ECO:0008006" key="3">
    <source>
        <dbReference type="Google" id="ProtNLM"/>
    </source>
</evidence>
<reference evidence="1" key="1">
    <citation type="submission" date="2022-11" db="EMBL/GenBank/DDBJ databases">
        <authorList>
            <person name="Kikuchi T."/>
        </authorList>
    </citation>
    <scope>NUCLEOTIDE SEQUENCE</scope>
    <source>
        <strain evidence="1">PS1010</strain>
    </source>
</reference>
<sequence length="191" mass="21774">MAAATNEQKNEIFIKNVSEIVEKSINCGSPDHELVIYPRWIVFYSENGYKKPCAAKFFIENRDKFPVVYSIKARQKIFRLGSNNHGILAAGEKQTIKLFLLPCDEWPLGINDYAGKQLKIVVENLKIPANIRPENHADKTEIAKYIWKKSMTEWPMERLYNKISIAIEKSDPVSSSITAPVSEAKTVESKK</sequence>
<name>A0A9P1N1L0_9PELO</name>
<dbReference type="Proteomes" id="UP001152747">
    <property type="component" value="Unassembled WGS sequence"/>
</dbReference>
<dbReference type="InterPro" id="IPR008962">
    <property type="entry name" value="PapD-like_sf"/>
</dbReference>
<keyword evidence="2" id="KW-1185">Reference proteome</keyword>
<dbReference type="EMBL" id="CANHGI010000004">
    <property type="protein sequence ID" value="CAI5447637.1"/>
    <property type="molecule type" value="Genomic_DNA"/>
</dbReference>
<proteinExistence type="predicted"/>
<evidence type="ECO:0000313" key="1">
    <source>
        <dbReference type="EMBL" id="CAI5447637.1"/>
    </source>
</evidence>
<gene>
    <name evidence="1" type="ORF">CAMP_LOCUS10274</name>
</gene>
<dbReference type="AlphaFoldDB" id="A0A9P1N1L0"/>
<protein>
    <recommendedName>
        <fullName evidence="3">Major sperm protein</fullName>
    </recommendedName>
</protein>
<dbReference type="OrthoDB" id="5783490at2759"/>
<organism evidence="1 2">
    <name type="scientific">Caenorhabditis angaria</name>
    <dbReference type="NCBI Taxonomy" id="860376"/>
    <lineage>
        <taxon>Eukaryota</taxon>
        <taxon>Metazoa</taxon>
        <taxon>Ecdysozoa</taxon>
        <taxon>Nematoda</taxon>
        <taxon>Chromadorea</taxon>
        <taxon>Rhabditida</taxon>
        <taxon>Rhabditina</taxon>
        <taxon>Rhabditomorpha</taxon>
        <taxon>Rhabditoidea</taxon>
        <taxon>Rhabditidae</taxon>
        <taxon>Peloderinae</taxon>
        <taxon>Caenorhabditis</taxon>
    </lineage>
</organism>
<comment type="caution">
    <text evidence="1">The sequence shown here is derived from an EMBL/GenBank/DDBJ whole genome shotgun (WGS) entry which is preliminary data.</text>
</comment>
<dbReference type="SUPFAM" id="SSF49354">
    <property type="entry name" value="PapD-like"/>
    <property type="match status" value="1"/>
</dbReference>